<proteinExistence type="inferred from homology"/>
<dbReference type="InterPro" id="IPR049326">
    <property type="entry name" value="Rhodopsin_dom_fungi"/>
</dbReference>
<dbReference type="Proteomes" id="UP000452235">
    <property type="component" value="Unassembled WGS sequence"/>
</dbReference>
<evidence type="ECO:0000256" key="2">
    <source>
        <dbReference type="ARBA" id="ARBA00022692"/>
    </source>
</evidence>
<feature type="domain" description="Rhodopsin" evidence="6">
    <location>
        <begin position="33"/>
        <end position="273"/>
    </location>
</feature>
<dbReference type="InterPro" id="IPR052337">
    <property type="entry name" value="SAT4-like"/>
</dbReference>
<evidence type="ECO:0000313" key="8">
    <source>
        <dbReference type="Proteomes" id="UP000452235"/>
    </source>
</evidence>
<evidence type="ECO:0000256" key="3">
    <source>
        <dbReference type="ARBA" id="ARBA00022989"/>
    </source>
</evidence>
<reference evidence="7 8" key="1">
    <citation type="submission" date="2020-01" db="EMBL/GenBank/DDBJ databases">
        <title>Aspergillus terreus IFO 6365 whole genome shotgun sequence.</title>
        <authorList>
            <person name="Kanamasa S."/>
            <person name="Takahashi H."/>
        </authorList>
    </citation>
    <scope>NUCLEOTIDE SEQUENCE [LARGE SCALE GENOMIC DNA]</scope>
    <source>
        <strain evidence="7 8">IFO 6365</strain>
    </source>
</reference>
<dbReference type="VEuPathDB" id="FungiDB:ATEG_10291"/>
<protein>
    <recommendedName>
        <fullName evidence="6">Rhodopsin domain-containing protein</fullName>
    </recommendedName>
</protein>
<sequence>MAEPQSSGTPSMVISVRAVTLTVAILCTAVCCLRLYMRRFVIKSFGIDDYLVVVALVFVNGFSALAYTITYYGLGRHTWDVPNVHLVTWLKIYYAALCSYLVVAFAVKVSLVTFIMRVFPQDYVRKGGLALIGFMTLFTISGELALAFQCKPIRAFWDKTITTATCFSTDTMFGITMYQGVVMFVCDVIIVGLPILPIWGLQMPVKRRLSVVFLFSFGILASAAALVRFSTLAYTKDSVDITYSASTSLIWMEIEFNIGLLAGSLSSVRQLFKIRSIFSSHDRSTGPDSKLTSGNYELRKKVPWKDRGIMKTSELHTTVDELVRPESQERIVPIYGQGDSVRTDVSVRY</sequence>
<evidence type="ECO:0000256" key="4">
    <source>
        <dbReference type="ARBA" id="ARBA00023136"/>
    </source>
</evidence>
<keyword evidence="3" id="KW-1133">Transmembrane helix</keyword>
<evidence type="ECO:0000313" key="7">
    <source>
        <dbReference type="EMBL" id="GFF21716.1"/>
    </source>
</evidence>
<dbReference type="Pfam" id="PF20684">
    <property type="entry name" value="Fung_rhodopsin"/>
    <property type="match status" value="1"/>
</dbReference>
<keyword evidence="8" id="KW-1185">Reference proteome</keyword>
<organism evidence="7 8">
    <name type="scientific">Aspergillus terreus</name>
    <dbReference type="NCBI Taxonomy" id="33178"/>
    <lineage>
        <taxon>Eukaryota</taxon>
        <taxon>Fungi</taxon>
        <taxon>Dikarya</taxon>
        <taxon>Ascomycota</taxon>
        <taxon>Pezizomycotina</taxon>
        <taxon>Eurotiomycetes</taxon>
        <taxon>Eurotiomycetidae</taxon>
        <taxon>Eurotiales</taxon>
        <taxon>Aspergillaceae</taxon>
        <taxon>Aspergillus</taxon>
        <taxon>Aspergillus subgen. Circumdati</taxon>
    </lineage>
</organism>
<keyword evidence="4" id="KW-0472">Membrane</keyword>
<comment type="subcellular location">
    <subcellularLocation>
        <location evidence="1">Membrane</location>
        <topology evidence="1">Multi-pass membrane protein</topology>
    </subcellularLocation>
</comment>
<evidence type="ECO:0000259" key="6">
    <source>
        <dbReference type="Pfam" id="PF20684"/>
    </source>
</evidence>
<dbReference type="EMBL" id="BLJY01000016">
    <property type="protein sequence ID" value="GFF21716.1"/>
    <property type="molecule type" value="Genomic_DNA"/>
</dbReference>
<dbReference type="GO" id="GO:0016020">
    <property type="term" value="C:membrane"/>
    <property type="evidence" value="ECO:0007669"/>
    <property type="project" value="UniProtKB-SubCell"/>
</dbReference>
<comment type="caution">
    <text evidence="7">The sequence shown here is derived from an EMBL/GenBank/DDBJ whole genome shotgun (WGS) entry which is preliminary data.</text>
</comment>
<keyword evidence="2" id="KW-0812">Transmembrane</keyword>
<dbReference type="PANTHER" id="PTHR33048:SF146">
    <property type="entry name" value="INTEGRAL MEMBRANE PROTEIN"/>
    <property type="match status" value="1"/>
</dbReference>
<dbReference type="PANTHER" id="PTHR33048">
    <property type="entry name" value="PTH11-LIKE INTEGRAL MEMBRANE PROTEIN (AFU_ORTHOLOGUE AFUA_5G11245)"/>
    <property type="match status" value="1"/>
</dbReference>
<evidence type="ECO:0000256" key="5">
    <source>
        <dbReference type="ARBA" id="ARBA00038359"/>
    </source>
</evidence>
<accession>A0A5M3ZET0</accession>
<comment type="similarity">
    <text evidence="5">Belongs to the SAT4 family.</text>
</comment>
<dbReference type="OrthoDB" id="4525788at2759"/>
<gene>
    <name evidence="7" type="ORF">ATEIFO6365_0016004000</name>
</gene>
<evidence type="ECO:0000256" key="1">
    <source>
        <dbReference type="ARBA" id="ARBA00004141"/>
    </source>
</evidence>
<dbReference type="AlphaFoldDB" id="A0A5M3ZET0"/>
<name>A0A5M3ZET0_ASPTE</name>